<dbReference type="AlphaFoldDB" id="A0A0M0GS95"/>
<dbReference type="Pfam" id="PF13561">
    <property type="entry name" value="adh_short_C2"/>
    <property type="match status" value="1"/>
</dbReference>
<dbReference type="PROSITE" id="PS00061">
    <property type="entry name" value="ADH_SHORT"/>
    <property type="match status" value="1"/>
</dbReference>
<sequence>MYCQKGARDMERIICITGGTNGIGRGLVKAFAEKGWIVEFMDIDESGLGFAEELNGQGHKTRFHKVDVGDHAAVAGAFSKIGADHGKVDVMINNAGVSKFKSFWELEPEEWDRILSVNLGSVFHCSREAAKLMKEGGGSIINLSSTRAFMSERDTEAYSATKGGIYSLSHSLAITLSEYGIRVNSISPGWIATEDYESLRDIDHAQHPAGRVGKPEDIARACLFLSDPENDFITGENLIIDGGMSRKMIYEH</sequence>
<dbReference type="PANTHER" id="PTHR42760">
    <property type="entry name" value="SHORT-CHAIN DEHYDROGENASES/REDUCTASES FAMILY MEMBER"/>
    <property type="match status" value="1"/>
</dbReference>
<dbReference type="SUPFAM" id="SSF51735">
    <property type="entry name" value="NAD(P)-binding Rossmann-fold domains"/>
    <property type="match status" value="1"/>
</dbReference>
<dbReference type="PATRIC" id="fig|189381.12.peg.1668"/>
<dbReference type="PANTHER" id="PTHR42760:SF115">
    <property type="entry name" value="3-OXOACYL-[ACYL-CARRIER-PROTEIN] REDUCTASE FABG"/>
    <property type="match status" value="1"/>
</dbReference>
<evidence type="ECO:0000256" key="2">
    <source>
        <dbReference type="ARBA" id="ARBA00023002"/>
    </source>
</evidence>
<reference evidence="4" key="1">
    <citation type="submission" date="2015-07" db="EMBL/GenBank/DDBJ databases">
        <title>Fjat-14235 jcm11544.</title>
        <authorList>
            <person name="Liu B."/>
            <person name="Wang J."/>
            <person name="Zhu Y."/>
            <person name="Liu G."/>
            <person name="Chen Q."/>
            <person name="Chen Z."/>
            <person name="Lan J."/>
            <person name="Che J."/>
            <person name="Ge C."/>
            <person name="Shi H."/>
            <person name="Pan Z."/>
            <person name="Liu X."/>
        </authorList>
    </citation>
    <scope>NUCLEOTIDE SEQUENCE [LARGE SCALE GENOMIC DNA]</scope>
    <source>
        <strain evidence="4">JCM 11544</strain>
    </source>
</reference>
<proteinExistence type="inferred from homology"/>
<dbReference type="EMBL" id="LGUE01000001">
    <property type="protein sequence ID" value="KON92296.1"/>
    <property type="molecule type" value="Genomic_DNA"/>
</dbReference>
<comment type="caution">
    <text evidence="3">The sequence shown here is derived from an EMBL/GenBank/DDBJ whole genome shotgun (WGS) entry which is preliminary data.</text>
</comment>
<dbReference type="FunFam" id="3.40.50.720:FF:000084">
    <property type="entry name" value="Short-chain dehydrogenase reductase"/>
    <property type="match status" value="1"/>
</dbReference>
<dbReference type="Proteomes" id="UP000037405">
    <property type="component" value="Unassembled WGS sequence"/>
</dbReference>
<evidence type="ECO:0008006" key="5">
    <source>
        <dbReference type="Google" id="ProtNLM"/>
    </source>
</evidence>
<comment type="similarity">
    <text evidence="1">Belongs to the short-chain dehydrogenases/reductases (SDR) family.</text>
</comment>
<evidence type="ECO:0000313" key="4">
    <source>
        <dbReference type="Proteomes" id="UP000037405"/>
    </source>
</evidence>
<dbReference type="InterPro" id="IPR002347">
    <property type="entry name" value="SDR_fam"/>
</dbReference>
<accession>A0A0M0GS95</accession>
<dbReference type="PRINTS" id="PR00080">
    <property type="entry name" value="SDRFAMILY"/>
</dbReference>
<keyword evidence="2" id="KW-0560">Oxidoreductase</keyword>
<dbReference type="GO" id="GO:0016616">
    <property type="term" value="F:oxidoreductase activity, acting on the CH-OH group of donors, NAD or NADP as acceptor"/>
    <property type="evidence" value="ECO:0007669"/>
    <property type="project" value="TreeGrafter"/>
</dbReference>
<organism evidence="3 4">
    <name type="scientific">Rossellomorea marisflavi</name>
    <dbReference type="NCBI Taxonomy" id="189381"/>
    <lineage>
        <taxon>Bacteria</taxon>
        <taxon>Bacillati</taxon>
        <taxon>Bacillota</taxon>
        <taxon>Bacilli</taxon>
        <taxon>Bacillales</taxon>
        <taxon>Bacillaceae</taxon>
        <taxon>Rossellomorea</taxon>
    </lineage>
</organism>
<dbReference type="STRING" id="189381.GCA_900166615_02762"/>
<dbReference type="InterPro" id="IPR036291">
    <property type="entry name" value="NAD(P)-bd_dom_sf"/>
</dbReference>
<evidence type="ECO:0000313" key="3">
    <source>
        <dbReference type="EMBL" id="KON92296.1"/>
    </source>
</evidence>
<protein>
    <recommendedName>
        <fullName evidence="5">SDR family oxidoreductase</fullName>
    </recommendedName>
</protein>
<dbReference type="GO" id="GO:0008206">
    <property type="term" value="P:bile acid metabolic process"/>
    <property type="evidence" value="ECO:0007669"/>
    <property type="project" value="UniProtKB-ARBA"/>
</dbReference>
<dbReference type="PRINTS" id="PR00081">
    <property type="entry name" value="GDHRDH"/>
</dbReference>
<dbReference type="CDD" id="cd05233">
    <property type="entry name" value="SDR_c"/>
    <property type="match status" value="1"/>
</dbReference>
<evidence type="ECO:0000256" key="1">
    <source>
        <dbReference type="ARBA" id="ARBA00006484"/>
    </source>
</evidence>
<gene>
    <name evidence="3" type="ORF">AF331_07560</name>
</gene>
<dbReference type="InterPro" id="IPR020904">
    <property type="entry name" value="Sc_DH/Rdtase_CS"/>
</dbReference>
<dbReference type="Gene3D" id="3.40.50.720">
    <property type="entry name" value="NAD(P)-binding Rossmann-like Domain"/>
    <property type="match status" value="1"/>
</dbReference>
<name>A0A0M0GS95_9BACI</name>
<keyword evidence="4" id="KW-1185">Reference proteome</keyword>